<dbReference type="RefSeq" id="XP_016988335.1">
    <property type="nucleotide sequence ID" value="XM_017132846.1"/>
</dbReference>
<protein>
    <submittedName>
        <fullName evidence="1">Uncharacterized protein LOC108050930</fullName>
    </submittedName>
</protein>
<reference evidence="1" key="1">
    <citation type="submission" date="2025-08" db="UniProtKB">
        <authorList>
            <consortium name="RefSeq"/>
        </authorList>
    </citation>
    <scope>IDENTIFICATION</scope>
</reference>
<dbReference type="Pfam" id="PF14646">
    <property type="entry name" value="MYCBPAP"/>
    <property type="match status" value="1"/>
</dbReference>
<dbReference type="AlphaFoldDB" id="A0A6P4FD39"/>
<evidence type="ECO:0000313" key="1">
    <source>
        <dbReference type="RefSeq" id="XP_016988335.1"/>
    </source>
</evidence>
<gene>
    <name evidence="1" type="primary">LOC108050930</name>
</gene>
<proteinExistence type="predicted"/>
<dbReference type="InterPro" id="IPR032707">
    <property type="entry name" value="MYCBPAP"/>
</dbReference>
<sequence>MRRTQHSVIHSLGKYSAQSLADSHLTKKNYLEIGEGEDNTGNKFLGAVTVRDILNDVLFKENFQLKQSDSSLDNLCQPVLSTALKSKSVTSRDLDQDLDMDPRLRNWNRVLKQRRRLQERIERQTGKRAEDVLFNRSATIDEASKRMILRVLDSADRTRPLVQLKENATLTSLKPCCDPELCRDIHELYAAKPLLQPMEFVGLPQVTQVELAATELTPDAAESQWQRSKVLGQRLEAKKKFIKQVLEFAPDLQELQVTPAVAVPPTNLPPIIKVDESELQQLSGDSTVEEEDSEADLLPFDVEGEDEWEMEPEKLIREDGVGQVEIQDLDEPQDKNGLMINGVFLDYGNLSGATGRGINVLLTCDPYERTVKVLLDIQNLSPKLVHVFWLSRCRLRSDRLQLNAELVFDRSEFILEPQGRRVVKVMFQPQKVGLFTQRWSVCLAKSPFCGTKRLDVIVQGQCTMPAPFKRRLEGHRQVPLDKQQRLQANSIIKMQGSLAPIIENPPLLCPYQRILDEREVFNAQNFSYRCDRYEDLEALKDIYAAAKKPRDRPWDLSIESMRRMIGQQESRKMREKLHNRLVDLLQPMKCNRCATFPLLEHNPERDRARFIYVRGTISSTIDEWEVMALGLDEQFFKLELLRYLANHPSLQEFGGLTQKNRQQESTEPSEEMEIVEYISKRVKSNKYLKDSLYMHTYDLLCDAAEDIVSVIESTAD</sequence>
<organism evidence="1">
    <name type="scientific">Drosophila rhopaloa</name>
    <name type="common">Fruit fly</name>
    <dbReference type="NCBI Taxonomy" id="1041015"/>
    <lineage>
        <taxon>Eukaryota</taxon>
        <taxon>Metazoa</taxon>
        <taxon>Ecdysozoa</taxon>
        <taxon>Arthropoda</taxon>
        <taxon>Hexapoda</taxon>
        <taxon>Insecta</taxon>
        <taxon>Pterygota</taxon>
        <taxon>Neoptera</taxon>
        <taxon>Endopterygota</taxon>
        <taxon>Diptera</taxon>
        <taxon>Brachycera</taxon>
        <taxon>Muscomorpha</taxon>
        <taxon>Ephydroidea</taxon>
        <taxon>Drosophilidae</taxon>
        <taxon>Drosophila</taxon>
        <taxon>Sophophora</taxon>
    </lineage>
</organism>
<dbReference type="RefSeq" id="XP_016988335.2">
    <property type="nucleotide sequence ID" value="XM_017132846.2"/>
</dbReference>
<dbReference type="OrthoDB" id="10263316at2759"/>
<dbReference type="GeneID" id="108050930"/>
<accession>A0A6P4FD39</accession>
<name>A0A6P4FD39_DRORH</name>